<keyword evidence="4" id="KW-0547">Nucleotide-binding</keyword>
<evidence type="ECO:0000256" key="2">
    <source>
        <dbReference type="ARBA" id="ARBA00022527"/>
    </source>
</evidence>
<dbReference type="GO" id="GO:0005524">
    <property type="term" value="F:ATP binding"/>
    <property type="evidence" value="ECO:0007669"/>
    <property type="project" value="UniProtKB-KW"/>
</dbReference>
<dbReference type="SUPFAM" id="SSF56112">
    <property type="entry name" value="Protein kinase-like (PK-like)"/>
    <property type="match status" value="1"/>
</dbReference>
<dbReference type="PROSITE" id="PS00108">
    <property type="entry name" value="PROTEIN_KINASE_ST"/>
    <property type="match status" value="1"/>
</dbReference>
<dbReference type="PANTHER" id="PTHR44899">
    <property type="entry name" value="CAMK FAMILY PROTEIN KINASE"/>
    <property type="match status" value="1"/>
</dbReference>
<evidence type="ECO:0000256" key="7">
    <source>
        <dbReference type="ARBA" id="ARBA00047899"/>
    </source>
</evidence>
<dbReference type="Proteomes" id="UP000785679">
    <property type="component" value="Unassembled WGS sequence"/>
</dbReference>
<evidence type="ECO:0000256" key="8">
    <source>
        <dbReference type="ARBA" id="ARBA00048679"/>
    </source>
</evidence>
<dbReference type="AlphaFoldDB" id="A0A8J8T4M1"/>
<organism evidence="10 11">
    <name type="scientific">Halteria grandinella</name>
    <dbReference type="NCBI Taxonomy" id="5974"/>
    <lineage>
        <taxon>Eukaryota</taxon>
        <taxon>Sar</taxon>
        <taxon>Alveolata</taxon>
        <taxon>Ciliophora</taxon>
        <taxon>Intramacronucleata</taxon>
        <taxon>Spirotrichea</taxon>
        <taxon>Stichotrichia</taxon>
        <taxon>Sporadotrichida</taxon>
        <taxon>Halteriidae</taxon>
        <taxon>Halteria</taxon>
    </lineage>
</organism>
<dbReference type="GO" id="GO:0004674">
    <property type="term" value="F:protein serine/threonine kinase activity"/>
    <property type="evidence" value="ECO:0007669"/>
    <property type="project" value="UniProtKB-KW"/>
</dbReference>
<evidence type="ECO:0000256" key="4">
    <source>
        <dbReference type="ARBA" id="ARBA00022741"/>
    </source>
</evidence>
<evidence type="ECO:0000256" key="5">
    <source>
        <dbReference type="ARBA" id="ARBA00022777"/>
    </source>
</evidence>
<keyword evidence="6" id="KW-0067">ATP-binding</keyword>
<accession>A0A8J8T4M1</accession>
<gene>
    <name evidence="10" type="ORF">FGO68_gene908</name>
</gene>
<feature type="domain" description="Protein kinase" evidence="9">
    <location>
        <begin position="46"/>
        <end position="314"/>
    </location>
</feature>
<dbReference type="InterPro" id="IPR051131">
    <property type="entry name" value="NEK_Ser/Thr_kinase_NIMA"/>
</dbReference>
<name>A0A8J8T4M1_HALGN</name>
<keyword evidence="3" id="KW-0808">Transferase</keyword>
<evidence type="ECO:0000259" key="9">
    <source>
        <dbReference type="PROSITE" id="PS50011"/>
    </source>
</evidence>
<keyword evidence="11" id="KW-1185">Reference proteome</keyword>
<comment type="caution">
    <text evidence="10">The sequence shown here is derived from an EMBL/GenBank/DDBJ whole genome shotgun (WGS) entry which is preliminary data.</text>
</comment>
<dbReference type="InterPro" id="IPR011009">
    <property type="entry name" value="Kinase-like_dom_sf"/>
</dbReference>
<keyword evidence="5" id="KW-0418">Kinase</keyword>
<sequence>MLKLNSKLLINYLKNQRGTPHKYIKYKMTHQQIQPMESLPNEFRGYRLLKRLSEGSYGTTYLAEHIESHNRVAMKVQKDLIEEHLRGQSRWETMNEIEFYKKANHPFIIDYIDSFPAPFKDDPARRMCIVLEHADGCDLRSKLNSLNQPIPERLALTWITHVSLGLAKMHERSIAHRDVKPENILLVCEKYGGVAKIADFGSNKKVLSDERQTIVVGTPHYYAPERATSTYDEKVDVWSLGVVLYEMLTGGDHPVEFDFNLQNFFEYISNLQNLELKQMPSLISKPCQDLLIHMLQKDPKSRASIFEVIASPLIYEKIQHIVKEIDLGIMITEQIKQQLIDINIENLLVQYEQKQMSGACTEISKAQLAIQSIQQQLTENNLFSQQMLDNLLETFNQQINQYKPRLNAEGESKLAACIKKWGWKWSLEELNKHAHPDRLVEWTIFEGAERIQWGNLQQGLYYGQLLNGKRDGFGILYTTSIRGSSWLYECEWKDDAPINESRYIVITDEWKKWEGTID</sequence>
<evidence type="ECO:0000256" key="1">
    <source>
        <dbReference type="ARBA" id="ARBA00012513"/>
    </source>
</evidence>
<reference evidence="10" key="1">
    <citation type="submission" date="2019-06" db="EMBL/GenBank/DDBJ databases">
        <authorList>
            <person name="Zheng W."/>
        </authorList>
    </citation>
    <scope>NUCLEOTIDE SEQUENCE</scope>
    <source>
        <strain evidence="10">QDHG01</strain>
    </source>
</reference>
<dbReference type="PANTHER" id="PTHR44899:SF3">
    <property type="entry name" value="SERINE_THREONINE-PROTEIN KINASE NEK1"/>
    <property type="match status" value="1"/>
</dbReference>
<evidence type="ECO:0000256" key="6">
    <source>
        <dbReference type="ARBA" id="ARBA00022840"/>
    </source>
</evidence>
<evidence type="ECO:0000256" key="3">
    <source>
        <dbReference type="ARBA" id="ARBA00022679"/>
    </source>
</evidence>
<dbReference type="SMART" id="SM00220">
    <property type="entry name" value="S_TKc"/>
    <property type="match status" value="1"/>
</dbReference>
<dbReference type="Pfam" id="PF00069">
    <property type="entry name" value="Pkinase"/>
    <property type="match status" value="1"/>
</dbReference>
<dbReference type="PROSITE" id="PS50011">
    <property type="entry name" value="PROTEIN_KINASE_DOM"/>
    <property type="match status" value="1"/>
</dbReference>
<dbReference type="EC" id="2.7.11.1" evidence="1"/>
<proteinExistence type="predicted"/>
<evidence type="ECO:0000313" key="10">
    <source>
        <dbReference type="EMBL" id="TNV81273.1"/>
    </source>
</evidence>
<evidence type="ECO:0000313" key="11">
    <source>
        <dbReference type="Proteomes" id="UP000785679"/>
    </source>
</evidence>
<dbReference type="EMBL" id="RRYP01006350">
    <property type="protein sequence ID" value="TNV81273.1"/>
    <property type="molecule type" value="Genomic_DNA"/>
</dbReference>
<dbReference type="Gene3D" id="1.10.510.10">
    <property type="entry name" value="Transferase(Phosphotransferase) domain 1"/>
    <property type="match status" value="1"/>
</dbReference>
<dbReference type="OrthoDB" id="190564at2759"/>
<dbReference type="InterPro" id="IPR000719">
    <property type="entry name" value="Prot_kinase_dom"/>
</dbReference>
<comment type="catalytic activity">
    <reaction evidence="8">
        <text>L-seryl-[protein] + ATP = O-phospho-L-seryl-[protein] + ADP + H(+)</text>
        <dbReference type="Rhea" id="RHEA:17989"/>
        <dbReference type="Rhea" id="RHEA-COMP:9863"/>
        <dbReference type="Rhea" id="RHEA-COMP:11604"/>
        <dbReference type="ChEBI" id="CHEBI:15378"/>
        <dbReference type="ChEBI" id="CHEBI:29999"/>
        <dbReference type="ChEBI" id="CHEBI:30616"/>
        <dbReference type="ChEBI" id="CHEBI:83421"/>
        <dbReference type="ChEBI" id="CHEBI:456216"/>
        <dbReference type="EC" id="2.7.11.1"/>
    </reaction>
</comment>
<dbReference type="InterPro" id="IPR008271">
    <property type="entry name" value="Ser/Thr_kinase_AS"/>
</dbReference>
<keyword evidence="2" id="KW-0723">Serine/threonine-protein kinase</keyword>
<protein>
    <recommendedName>
        <fullName evidence="1">non-specific serine/threonine protein kinase</fullName>
        <ecNumber evidence="1">2.7.11.1</ecNumber>
    </recommendedName>
</protein>
<comment type="catalytic activity">
    <reaction evidence="7">
        <text>L-threonyl-[protein] + ATP = O-phospho-L-threonyl-[protein] + ADP + H(+)</text>
        <dbReference type="Rhea" id="RHEA:46608"/>
        <dbReference type="Rhea" id="RHEA-COMP:11060"/>
        <dbReference type="Rhea" id="RHEA-COMP:11605"/>
        <dbReference type="ChEBI" id="CHEBI:15378"/>
        <dbReference type="ChEBI" id="CHEBI:30013"/>
        <dbReference type="ChEBI" id="CHEBI:30616"/>
        <dbReference type="ChEBI" id="CHEBI:61977"/>
        <dbReference type="ChEBI" id="CHEBI:456216"/>
        <dbReference type="EC" id="2.7.11.1"/>
    </reaction>
</comment>